<evidence type="ECO:0000313" key="5">
    <source>
        <dbReference type="EMBL" id="PPQ95108.1"/>
    </source>
</evidence>
<dbReference type="InterPro" id="IPR036875">
    <property type="entry name" value="Znf_CCHC_sf"/>
</dbReference>
<feature type="domain" description="CCHC-type" evidence="4">
    <location>
        <begin position="646"/>
        <end position="662"/>
    </location>
</feature>
<dbReference type="GO" id="GO:0003676">
    <property type="term" value="F:nucleic acid binding"/>
    <property type="evidence" value="ECO:0007669"/>
    <property type="project" value="InterPro"/>
</dbReference>
<feature type="region of interest" description="Disordered" evidence="3">
    <location>
        <begin position="309"/>
        <end position="396"/>
    </location>
</feature>
<dbReference type="GO" id="GO:0008270">
    <property type="term" value="F:zinc ion binding"/>
    <property type="evidence" value="ECO:0007669"/>
    <property type="project" value="UniProtKB-KW"/>
</dbReference>
<dbReference type="Gene3D" id="4.10.60.10">
    <property type="entry name" value="Zinc finger, CCHC-type"/>
    <property type="match status" value="1"/>
</dbReference>
<dbReference type="PROSITE" id="PS50158">
    <property type="entry name" value="ZF_CCHC"/>
    <property type="match status" value="1"/>
</dbReference>
<organism evidence="5 6">
    <name type="scientific">Psilocybe cyanescens</name>
    <dbReference type="NCBI Taxonomy" id="93625"/>
    <lineage>
        <taxon>Eukaryota</taxon>
        <taxon>Fungi</taxon>
        <taxon>Dikarya</taxon>
        <taxon>Basidiomycota</taxon>
        <taxon>Agaricomycotina</taxon>
        <taxon>Agaricomycetes</taxon>
        <taxon>Agaricomycetidae</taxon>
        <taxon>Agaricales</taxon>
        <taxon>Agaricineae</taxon>
        <taxon>Strophariaceae</taxon>
        <taxon>Psilocybe</taxon>
    </lineage>
</organism>
<dbReference type="STRING" id="93625.A0A409XWH1"/>
<dbReference type="SUPFAM" id="SSF57756">
    <property type="entry name" value="Retrovirus zinc finger-like domains"/>
    <property type="match status" value="1"/>
</dbReference>
<feature type="compositionally biased region" description="Low complexity" evidence="3">
    <location>
        <begin position="328"/>
        <end position="356"/>
    </location>
</feature>
<keyword evidence="2" id="KW-0479">Metal-binding</keyword>
<keyword evidence="2" id="KW-0862">Zinc</keyword>
<evidence type="ECO:0000313" key="6">
    <source>
        <dbReference type="Proteomes" id="UP000283269"/>
    </source>
</evidence>
<feature type="region of interest" description="Disordered" evidence="3">
    <location>
        <begin position="67"/>
        <end position="97"/>
    </location>
</feature>
<feature type="compositionally biased region" description="Basic residues" evidence="3">
    <location>
        <begin position="369"/>
        <end position="382"/>
    </location>
</feature>
<dbReference type="InterPro" id="IPR001878">
    <property type="entry name" value="Znf_CCHC"/>
</dbReference>
<dbReference type="EMBL" id="NHYD01000092">
    <property type="protein sequence ID" value="PPQ95108.1"/>
    <property type="molecule type" value="Genomic_DNA"/>
</dbReference>
<accession>A0A409XWH1</accession>
<feature type="compositionally biased region" description="Polar residues" evidence="3">
    <location>
        <begin position="591"/>
        <end position="603"/>
    </location>
</feature>
<dbReference type="AlphaFoldDB" id="A0A409XWH1"/>
<feature type="compositionally biased region" description="Basic residues" evidence="3">
    <location>
        <begin position="143"/>
        <end position="161"/>
    </location>
</feature>
<gene>
    <name evidence="5" type="ORF">CVT25_011507</name>
</gene>
<proteinExistence type="predicted"/>
<evidence type="ECO:0000256" key="2">
    <source>
        <dbReference type="PROSITE-ProRule" id="PRU00047"/>
    </source>
</evidence>
<sequence length="718" mass="81393">MFGTLRSDQPEPSTSRQPPLPSLQFIKQYTLCSRSRAVDPDDQRLPSLVFPNPDLDAADVHTPRCTYSDVVASRPPSPSVDEEKEIDSPPPVYHQASDENNFIRDDTLGLPVVDNTMEIENNFTSSDNENDGQGPGTTVQSKSSRRKNSIEKFKKHAKKCAQGRSPEIDLAIYKAKKSLSKDEKAQIDHRNKKVRRERSVLLGEGTSKNKGKIIDPREWGNVNIPEAELNSKAQKKALKEAKKAKRSNKNSIVSTAHVVPIINESISTAPGIWFDQTADRSRLRTAPLPISARPAAHINPKSFLANALKSVTPSKKRNKNYKKAPTTSSLSSPSSSSSSESPSESNDSSSNSSSDDSSSESSEDLPRKSDKRKRHWKHRKSKPSGGKAFKPSTYDGRPDLRAYHQFVKESNAYLEDSGFKKKRRILALSYFLEDKAYDYYLQKAAINEETMPMTTFYEVLFNYCFPIDYKQNIHTKFEKATQGDRKVSEYIHYLEEQYNLLRSLTESDLVNRFWNGAADYLQRGLWRNGLHPDSSTWDQVVSQAEIIEISENVGQYNRDRPWHSTSHNRETCSQDKRWDYFGSRHEDKTASNKQDSSYTMNTSYEDKDKKSNNEESRSRSNTYIQKIELKNKQPEEDDADRIETGRCFRCNEPGHLSRNCPQGSSVKYSGNKPPGISAYHLQPTTEDNANTDSSDEFIEVLDSMPLGAIHFECPLLDH</sequence>
<feature type="compositionally biased region" description="Basic and acidic residues" evidence="3">
    <location>
        <begin position="604"/>
        <end position="618"/>
    </location>
</feature>
<feature type="region of interest" description="Disordered" evidence="3">
    <location>
        <begin position="122"/>
        <end position="162"/>
    </location>
</feature>
<dbReference type="PANTHER" id="PTHR13491:SF0">
    <property type="entry name" value="ZINC FINGER CCHC DOMAIN-CONTAINING PROTEIN 10"/>
    <property type="match status" value="1"/>
</dbReference>
<feature type="region of interest" description="Disordered" evidence="3">
    <location>
        <begin position="584"/>
        <end position="638"/>
    </location>
</feature>
<dbReference type="Proteomes" id="UP000283269">
    <property type="component" value="Unassembled WGS sequence"/>
</dbReference>
<dbReference type="PANTHER" id="PTHR13491">
    <property type="entry name" value="ZCCHC10 PROTEIN"/>
    <property type="match status" value="1"/>
</dbReference>
<keyword evidence="6" id="KW-1185">Reference proteome</keyword>
<comment type="caution">
    <text evidence="5">The sequence shown here is derived from an EMBL/GenBank/DDBJ whole genome shotgun (WGS) entry which is preliminary data.</text>
</comment>
<reference evidence="5 6" key="1">
    <citation type="journal article" date="2018" name="Evol. Lett.">
        <title>Horizontal gene cluster transfer increased hallucinogenic mushroom diversity.</title>
        <authorList>
            <person name="Reynolds H.T."/>
            <person name="Vijayakumar V."/>
            <person name="Gluck-Thaler E."/>
            <person name="Korotkin H.B."/>
            <person name="Matheny P.B."/>
            <person name="Slot J.C."/>
        </authorList>
    </citation>
    <scope>NUCLEOTIDE SEQUENCE [LARGE SCALE GENOMIC DNA]</scope>
    <source>
        <strain evidence="5 6">2631</strain>
    </source>
</reference>
<feature type="compositionally biased region" description="Polar residues" evidence="3">
    <location>
        <begin position="1"/>
        <end position="17"/>
    </location>
</feature>
<keyword evidence="1" id="KW-0507">mRNA processing</keyword>
<evidence type="ECO:0000256" key="3">
    <source>
        <dbReference type="SAM" id="MobiDB-lite"/>
    </source>
</evidence>
<dbReference type="InParanoid" id="A0A409XWH1"/>
<dbReference type="OrthoDB" id="3267748at2759"/>
<dbReference type="Pfam" id="PF00098">
    <property type="entry name" value="zf-CCHC"/>
    <property type="match status" value="1"/>
</dbReference>
<name>A0A409XWH1_PSICY</name>
<evidence type="ECO:0000256" key="1">
    <source>
        <dbReference type="ARBA" id="ARBA00022664"/>
    </source>
</evidence>
<feature type="region of interest" description="Disordered" evidence="3">
    <location>
        <begin position="1"/>
        <end position="22"/>
    </location>
</feature>
<dbReference type="SMART" id="SM00343">
    <property type="entry name" value="ZnF_C2HC"/>
    <property type="match status" value="1"/>
</dbReference>
<protein>
    <recommendedName>
        <fullName evidence="4">CCHC-type domain-containing protein</fullName>
    </recommendedName>
</protein>
<keyword evidence="2" id="KW-0863">Zinc-finger</keyword>
<evidence type="ECO:0000259" key="4">
    <source>
        <dbReference type="PROSITE" id="PS50158"/>
    </source>
</evidence>
<dbReference type="GO" id="GO:0006397">
    <property type="term" value="P:mRNA processing"/>
    <property type="evidence" value="ECO:0007669"/>
    <property type="project" value="UniProtKB-KW"/>
</dbReference>
<dbReference type="InterPro" id="IPR039715">
    <property type="entry name" value="ZCCHC10"/>
</dbReference>